<organism evidence="1 2">
    <name type="scientific">Candidatus Doudnabacteria bacterium CG10_big_fil_rev_8_21_14_0_10_41_10</name>
    <dbReference type="NCBI Taxonomy" id="1974551"/>
    <lineage>
        <taxon>Bacteria</taxon>
        <taxon>Candidatus Doudnaibacteriota</taxon>
    </lineage>
</organism>
<gene>
    <name evidence="1" type="ORF">COT91_02610</name>
</gene>
<dbReference type="Proteomes" id="UP000230557">
    <property type="component" value="Unassembled WGS sequence"/>
</dbReference>
<comment type="caution">
    <text evidence="1">The sequence shown here is derived from an EMBL/GenBank/DDBJ whole genome shotgun (WGS) entry which is preliminary data.</text>
</comment>
<protein>
    <submittedName>
        <fullName evidence="1">Uncharacterized protein</fullName>
    </submittedName>
</protein>
<dbReference type="EMBL" id="PFAJ01000036">
    <property type="protein sequence ID" value="PIR97203.1"/>
    <property type="molecule type" value="Genomic_DNA"/>
</dbReference>
<dbReference type="AlphaFoldDB" id="A0A2H0VDP9"/>
<name>A0A2H0VDP9_9BACT</name>
<accession>A0A2H0VDP9</accession>
<evidence type="ECO:0000313" key="1">
    <source>
        <dbReference type="EMBL" id="PIR97203.1"/>
    </source>
</evidence>
<sequence>MVIPESARYEHRGVIKVLKFVAEYISGDSEHLNPADSVFNQDSDSGFLVVLFFDSLGKFAGSGISNRHGYGMNRALLFVSLKS</sequence>
<proteinExistence type="predicted"/>
<reference evidence="2" key="1">
    <citation type="submission" date="2017-09" db="EMBL/GenBank/DDBJ databases">
        <title>Depth-based differentiation of microbial function through sediment-hosted aquifers and enrichment of novel symbionts in the deep terrestrial subsurface.</title>
        <authorList>
            <person name="Probst A.J."/>
            <person name="Ladd B."/>
            <person name="Jarett J.K."/>
            <person name="Geller-Mcgrath D.E."/>
            <person name="Sieber C.M.K."/>
            <person name="Emerson J.B."/>
            <person name="Anantharaman K."/>
            <person name="Thomas B.C."/>
            <person name="Malmstrom R."/>
            <person name="Stieglmeier M."/>
            <person name="Klingl A."/>
            <person name="Woyke T."/>
            <person name="Ryan C.M."/>
            <person name="Banfield J.F."/>
        </authorList>
    </citation>
    <scope>NUCLEOTIDE SEQUENCE [LARGE SCALE GENOMIC DNA]</scope>
</reference>
<evidence type="ECO:0000313" key="2">
    <source>
        <dbReference type="Proteomes" id="UP000230557"/>
    </source>
</evidence>